<reference evidence="1" key="1">
    <citation type="journal article" date="2020" name="Nature">
        <title>Giant virus diversity and host interactions through global metagenomics.</title>
        <authorList>
            <person name="Schulz F."/>
            <person name="Roux S."/>
            <person name="Paez-Espino D."/>
            <person name="Jungbluth S."/>
            <person name="Walsh D.A."/>
            <person name="Denef V.J."/>
            <person name="McMahon K.D."/>
            <person name="Konstantinidis K.T."/>
            <person name="Eloe-Fadrosh E.A."/>
            <person name="Kyrpides N.C."/>
            <person name="Woyke T."/>
        </authorList>
    </citation>
    <scope>NUCLEOTIDE SEQUENCE</scope>
    <source>
        <strain evidence="1">GVMAG-M-3300023179-4</strain>
    </source>
</reference>
<dbReference type="AlphaFoldDB" id="A0A6C0H0R3"/>
<name>A0A6C0H0R3_9ZZZZ</name>
<sequence length="32" mass="3506">MNKKSLATLSNSGELIKPPCTKLSKKLFNGQE</sequence>
<dbReference type="EMBL" id="MN739838">
    <property type="protein sequence ID" value="QHT74112.1"/>
    <property type="molecule type" value="Genomic_DNA"/>
</dbReference>
<accession>A0A6C0H0R3</accession>
<evidence type="ECO:0000313" key="1">
    <source>
        <dbReference type="EMBL" id="QHT74112.1"/>
    </source>
</evidence>
<proteinExistence type="predicted"/>
<protein>
    <submittedName>
        <fullName evidence="1">Uncharacterized protein</fullName>
    </submittedName>
</protein>
<organism evidence="1">
    <name type="scientific">viral metagenome</name>
    <dbReference type="NCBI Taxonomy" id="1070528"/>
    <lineage>
        <taxon>unclassified sequences</taxon>
        <taxon>metagenomes</taxon>
        <taxon>organismal metagenomes</taxon>
    </lineage>
</organism>